<reference evidence="3 4" key="1">
    <citation type="journal article" date="2024" name="Nat. Commun.">
        <title>Phylogenomics reveals the evolutionary origins of lichenization in chlorophyte algae.</title>
        <authorList>
            <person name="Puginier C."/>
            <person name="Libourel C."/>
            <person name="Otte J."/>
            <person name="Skaloud P."/>
            <person name="Haon M."/>
            <person name="Grisel S."/>
            <person name="Petersen M."/>
            <person name="Berrin J.G."/>
            <person name="Delaux P.M."/>
            <person name="Dal Grande F."/>
            <person name="Keller J."/>
        </authorList>
    </citation>
    <scope>NUCLEOTIDE SEQUENCE [LARGE SCALE GENOMIC DNA]</scope>
    <source>
        <strain evidence="3 4">SAG 216-7</strain>
    </source>
</reference>
<sequence length="300" mass="33254">MEGLQIEAAGKSARGANVPQSTFAQCGKATFLEALVQTNQPTFITCSQSNGEDKLRLEASGSSGAAPCSSSRADSLAHADGSDQDYHEIRLVLRVPRNDQDQQSARPVSAAAKASASHPSETALGVDGIELREQTHEEALLNTIDKLKADLVEKEVQRKYSADAAKRKAQECENLMRVVRELTESRSKLVAGKCVMAEKFAELQQEYMKVLRIADLSRTASRNNLAKADRATNLAKQVEDDLARQKRQLSALKERNCRLKLENAELRDKAALLDRLDLRKYNTKSACMLEFTHFKIKETY</sequence>
<proteinExistence type="predicted"/>
<name>A0ABR2Z0Q0_9CHLO</name>
<organism evidence="3 4">
    <name type="scientific">Coccomyxa subellipsoidea</name>
    <dbReference type="NCBI Taxonomy" id="248742"/>
    <lineage>
        <taxon>Eukaryota</taxon>
        <taxon>Viridiplantae</taxon>
        <taxon>Chlorophyta</taxon>
        <taxon>core chlorophytes</taxon>
        <taxon>Trebouxiophyceae</taxon>
        <taxon>Trebouxiophyceae incertae sedis</taxon>
        <taxon>Coccomyxaceae</taxon>
        <taxon>Coccomyxa</taxon>
    </lineage>
</organism>
<dbReference type="EMBL" id="JALJOT010000002">
    <property type="protein sequence ID" value="KAK9917517.1"/>
    <property type="molecule type" value="Genomic_DNA"/>
</dbReference>
<feature type="compositionally biased region" description="Low complexity" evidence="2">
    <location>
        <begin position="59"/>
        <end position="73"/>
    </location>
</feature>
<gene>
    <name evidence="3" type="ORF">WJX75_005237</name>
</gene>
<accession>A0ABR2Z0Q0</accession>
<feature type="compositionally biased region" description="Low complexity" evidence="2">
    <location>
        <begin position="104"/>
        <end position="120"/>
    </location>
</feature>
<evidence type="ECO:0000256" key="1">
    <source>
        <dbReference type="SAM" id="Coils"/>
    </source>
</evidence>
<feature type="coiled-coil region" evidence="1">
    <location>
        <begin position="228"/>
        <end position="255"/>
    </location>
</feature>
<keyword evidence="4" id="KW-1185">Reference proteome</keyword>
<evidence type="ECO:0000313" key="3">
    <source>
        <dbReference type="EMBL" id="KAK9917517.1"/>
    </source>
</evidence>
<feature type="coiled-coil region" evidence="1">
    <location>
        <begin position="137"/>
        <end position="185"/>
    </location>
</feature>
<dbReference type="Proteomes" id="UP001491310">
    <property type="component" value="Unassembled WGS sequence"/>
</dbReference>
<keyword evidence="1" id="KW-0175">Coiled coil</keyword>
<comment type="caution">
    <text evidence="3">The sequence shown here is derived from an EMBL/GenBank/DDBJ whole genome shotgun (WGS) entry which is preliminary data.</text>
</comment>
<feature type="region of interest" description="Disordered" evidence="2">
    <location>
        <begin position="96"/>
        <end position="124"/>
    </location>
</feature>
<evidence type="ECO:0000256" key="2">
    <source>
        <dbReference type="SAM" id="MobiDB-lite"/>
    </source>
</evidence>
<protein>
    <submittedName>
        <fullName evidence="3">Uncharacterized protein</fullName>
    </submittedName>
</protein>
<feature type="region of interest" description="Disordered" evidence="2">
    <location>
        <begin position="58"/>
        <end position="81"/>
    </location>
</feature>
<evidence type="ECO:0000313" key="4">
    <source>
        <dbReference type="Proteomes" id="UP001491310"/>
    </source>
</evidence>